<dbReference type="CDD" id="cd07809">
    <property type="entry name" value="ASKHA_NBD_FGGY_BaXK-like"/>
    <property type="match status" value="1"/>
</dbReference>
<dbReference type="HAMAP" id="MF_02220">
    <property type="entry name" value="XylB"/>
    <property type="match status" value="1"/>
</dbReference>
<proteinExistence type="inferred from homology"/>
<evidence type="ECO:0000256" key="3">
    <source>
        <dbReference type="ARBA" id="ARBA00022679"/>
    </source>
</evidence>
<dbReference type="Pfam" id="PF00370">
    <property type="entry name" value="FGGY_N"/>
    <property type="match status" value="1"/>
</dbReference>
<dbReference type="PIRSF" id="PIRSF000538">
    <property type="entry name" value="GlpK"/>
    <property type="match status" value="1"/>
</dbReference>
<keyword evidence="5 8" id="KW-0418">Kinase</keyword>
<dbReference type="PANTHER" id="PTHR43095">
    <property type="entry name" value="SUGAR KINASE"/>
    <property type="match status" value="1"/>
</dbReference>
<keyword evidence="6 8" id="KW-0067">ATP-binding</keyword>
<organism evidence="13 14">
    <name type="scientific">Pseudomonas fluorescens</name>
    <dbReference type="NCBI Taxonomy" id="294"/>
    <lineage>
        <taxon>Bacteria</taxon>
        <taxon>Pseudomonadati</taxon>
        <taxon>Pseudomonadota</taxon>
        <taxon>Gammaproteobacteria</taxon>
        <taxon>Pseudomonadales</taxon>
        <taxon>Pseudomonadaceae</taxon>
        <taxon>Pseudomonas</taxon>
    </lineage>
</organism>
<dbReference type="Gene3D" id="3.30.420.40">
    <property type="match status" value="2"/>
</dbReference>
<dbReference type="SUPFAM" id="SSF53067">
    <property type="entry name" value="Actin-like ATPase domain"/>
    <property type="match status" value="2"/>
</dbReference>
<dbReference type="InterPro" id="IPR043129">
    <property type="entry name" value="ATPase_NBD"/>
</dbReference>
<evidence type="ECO:0000259" key="12">
    <source>
        <dbReference type="Pfam" id="PF02782"/>
    </source>
</evidence>
<dbReference type="GO" id="GO:0005998">
    <property type="term" value="P:xylulose catabolic process"/>
    <property type="evidence" value="ECO:0007669"/>
    <property type="project" value="UniProtKB-UniRule"/>
</dbReference>
<name>A0A5E7CEI7_PSEFL</name>
<dbReference type="GO" id="GO:0004856">
    <property type="term" value="F:D-xylulokinase activity"/>
    <property type="evidence" value="ECO:0007669"/>
    <property type="project" value="UniProtKB-UniRule"/>
</dbReference>
<keyword evidence="2 8" id="KW-0859">Xylose metabolism</keyword>
<feature type="site" description="Important for activity" evidence="8">
    <location>
        <position position="11"/>
    </location>
</feature>
<accession>A0A5E7CEI7</accession>
<evidence type="ECO:0000256" key="2">
    <source>
        <dbReference type="ARBA" id="ARBA00022629"/>
    </source>
</evidence>
<feature type="domain" description="Carbohydrate kinase FGGY N-terminal" evidence="11">
    <location>
        <begin position="7"/>
        <end position="255"/>
    </location>
</feature>
<evidence type="ECO:0000256" key="7">
    <source>
        <dbReference type="ARBA" id="ARBA00023277"/>
    </source>
</evidence>
<gene>
    <name evidence="8 10 13" type="primary">xylB</name>
    <name evidence="13" type="ORF">PS833_02121</name>
</gene>
<protein>
    <recommendedName>
        <fullName evidence="8 10">Xylulose kinase</fullName>
        <shortName evidence="8 10">Xylulokinase</shortName>
        <ecNumber evidence="8 10">2.7.1.17</ecNumber>
    </recommendedName>
</protein>
<dbReference type="NCBIfam" id="TIGR01312">
    <property type="entry name" value="XylB"/>
    <property type="match status" value="1"/>
</dbReference>
<dbReference type="GO" id="GO:0042732">
    <property type="term" value="P:D-xylose metabolic process"/>
    <property type="evidence" value="ECO:0007669"/>
    <property type="project" value="UniProtKB-KW"/>
</dbReference>
<dbReference type="AlphaFoldDB" id="A0A5E7CEI7"/>
<evidence type="ECO:0000256" key="8">
    <source>
        <dbReference type="HAMAP-Rule" id="MF_02220"/>
    </source>
</evidence>
<evidence type="ECO:0000256" key="4">
    <source>
        <dbReference type="ARBA" id="ARBA00022741"/>
    </source>
</evidence>
<evidence type="ECO:0000313" key="13">
    <source>
        <dbReference type="EMBL" id="VVN94183.1"/>
    </source>
</evidence>
<keyword evidence="4 8" id="KW-0547">Nucleotide-binding</keyword>
<dbReference type="OrthoDB" id="9805576at2"/>
<dbReference type="InterPro" id="IPR000577">
    <property type="entry name" value="Carb_kinase_FGGY"/>
</dbReference>
<dbReference type="InterPro" id="IPR018483">
    <property type="entry name" value="Carb_kinase_FGGY_CS"/>
</dbReference>
<sequence length="498" mass="53167">MANQQLFLGIDCGTQGTKALILDAHSGEVLGQGAAAHSLISGANGRREQDPAQWREAFTCATRQALIAAGVDGQDILGIGVSGQQHGLVLLDDQGQVLRAAKLWCDTESTAQNDRLLTHLGGEKGSLERLGVVIAPGYTVSKLLWTKEQHPQIFSRIARILLPHDYLNFWLTGRSCSEYGDASGTGYFNVRTRQWDLQLLRDIDSSGRLQAALPELIDAHQAVGTLLPDIAEHLGLNPRAWVSSGGGDNMMGAIGTGNIKPGAITMSLGSSGTVYAYADQPNVSPDASVATFCSSSGGWLPLICTMNLTNATGVIRELFELDILRFNELVAQAPIGAEGVCMLPFLNGERVPALPHATGSLLGLTMTNLTQANLCRAVVEGTTFGLRYGLDLLRRNGLQSRSIRLIGGGSKSPVWRQMVADIMNTPVICTGHSEAAALGAAIQAAWCMSWANGDEHSLADLCERCVKLDPASETLPIADNVAACELAYERYQQHVTIL</sequence>
<evidence type="ECO:0000256" key="9">
    <source>
        <dbReference type="RuleBase" id="RU003733"/>
    </source>
</evidence>
<evidence type="ECO:0000256" key="10">
    <source>
        <dbReference type="RuleBase" id="RU364073"/>
    </source>
</evidence>
<feature type="binding site" evidence="8">
    <location>
        <begin position="85"/>
        <end position="86"/>
    </location>
    <ligand>
        <name>substrate</name>
    </ligand>
</feature>
<dbReference type="InterPro" id="IPR018484">
    <property type="entry name" value="FGGY_N"/>
</dbReference>
<evidence type="ECO:0000256" key="1">
    <source>
        <dbReference type="ARBA" id="ARBA00009156"/>
    </source>
</evidence>
<dbReference type="PROSITE" id="PS00445">
    <property type="entry name" value="FGGY_KINASES_2"/>
    <property type="match status" value="1"/>
</dbReference>
<reference evidence="13 14" key="1">
    <citation type="submission" date="2019-09" db="EMBL/GenBank/DDBJ databases">
        <authorList>
            <person name="Chandra G."/>
            <person name="Truman W A."/>
        </authorList>
    </citation>
    <scope>NUCLEOTIDE SEQUENCE [LARGE SCALE GENOMIC DNA]</scope>
    <source>
        <strain evidence="13">PS833</strain>
    </source>
</reference>
<keyword evidence="7 8" id="KW-0119">Carbohydrate metabolism</keyword>
<dbReference type="InterPro" id="IPR006000">
    <property type="entry name" value="Xylulokinase"/>
</dbReference>
<dbReference type="InterPro" id="IPR018485">
    <property type="entry name" value="FGGY_C"/>
</dbReference>
<comment type="catalytic activity">
    <reaction evidence="8 10">
        <text>D-xylulose + ATP = D-xylulose 5-phosphate + ADP + H(+)</text>
        <dbReference type="Rhea" id="RHEA:10964"/>
        <dbReference type="ChEBI" id="CHEBI:15378"/>
        <dbReference type="ChEBI" id="CHEBI:17140"/>
        <dbReference type="ChEBI" id="CHEBI:30616"/>
        <dbReference type="ChEBI" id="CHEBI:57737"/>
        <dbReference type="ChEBI" id="CHEBI:456216"/>
        <dbReference type="EC" id="2.7.1.17"/>
    </reaction>
</comment>
<dbReference type="EMBL" id="CABVHU010000004">
    <property type="protein sequence ID" value="VVN94183.1"/>
    <property type="molecule type" value="Genomic_DNA"/>
</dbReference>
<evidence type="ECO:0000313" key="14">
    <source>
        <dbReference type="Proteomes" id="UP000409037"/>
    </source>
</evidence>
<comment type="function">
    <text evidence="8">Catalyzes the phosphorylation of D-xylulose to D-xylulose 5-phosphate.</text>
</comment>
<dbReference type="Proteomes" id="UP000409037">
    <property type="component" value="Unassembled WGS sequence"/>
</dbReference>
<keyword evidence="3 8" id="KW-0808">Transferase</keyword>
<dbReference type="Pfam" id="PF02782">
    <property type="entry name" value="FGGY_C"/>
    <property type="match status" value="1"/>
</dbReference>
<feature type="domain" description="Carbohydrate kinase FGGY C-terminal" evidence="12">
    <location>
        <begin position="331"/>
        <end position="446"/>
    </location>
</feature>
<dbReference type="InterPro" id="IPR050406">
    <property type="entry name" value="FGGY_Carb_Kinase"/>
</dbReference>
<dbReference type="EC" id="2.7.1.17" evidence="8 10"/>
<dbReference type="PANTHER" id="PTHR43095:SF5">
    <property type="entry name" value="XYLULOSE KINASE"/>
    <property type="match status" value="1"/>
</dbReference>
<evidence type="ECO:0000256" key="5">
    <source>
        <dbReference type="ARBA" id="ARBA00022777"/>
    </source>
</evidence>
<evidence type="ECO:0000259" key="11">
    <source>
        <dbReference type="Pfam" id="PF00370"/>
    </source>
</evidence>
<comment type="similarity">
    <text evidence="1 8 9">Belongs to the FGGY kinase family.</text>
</comment>
<feature type="active site" description="Proton acceptor" evidence="8">
    <location>
        <position position="248"/>
    </location>
</feature>
<dbReference type="RefSeq" id="WP_150797821.1">
    <property type="nucleotide sequence ID" value="NZ_CABVHU010000004.1"/>
</dbReference>
<evidence type="ECO:0000256" key="6">
    <source>
        <dbReference type="ARBA" id="ARBA00022840"/>
    </source>
</evidence>
<dbReference type="GO" id="GO:0005524">
    <property type="term" value="F:ATP binding"/>
    <property type="evidence" value="ECO:0007669"/>
    <property type="project" value="UniProtKB-UniRule"/>
</dbReference>